<reference evidence="4 5" key="1">
    <citation type="submission" date="2023-08" db="EMBL/GenBank/DDBJ databases">
        <title>Black Yeasts Isolated from many extreme environments.</title>
        <authorList>
            <person name="Coleine C."/>
            <person name="Stajich J.E."/>
            <person name="Selbmann L."/>
        </authorList>
    </citation>
    <scope>NUCLEOTIDE SEQUENCE [LARGE SCALE GENOMIC DNA]</scope>
    <source>
        <strain evidence="4 5">CCFEE 5910</strain>
    </source>
</reference>
<keyword evidence="5" id="KW-1185">Reference proteome</keyword>
<proteinExistence type="inferred from homology"/>
<evidence type="ECO:0000313" key="4">
    <source>
        <dbReference type="EMBL" id="KAK5090286.1"/>
    </source>
</evidence>
<evidence type="ECO:0008006" key="6">
    <source>
        <dbReference type="Google" id="ProtNLM"/>
    </source>
</evidence>
<dbReference type="SUPFAM" id="SSF51735">
    <property type="entry name" value="NAD(P)-binding Rossmann-fold domains"/>
    <property type="match status" value="1"/>
</dbReference>
<sequence>MALDNVLNRTIDLYHFRPETSIPDLSGKVIIVTGGNIGLGFQSIVQLAPHNPQKIYLTARSRTKYDAAMTELRKGNTSIDEVVHFVEMDLSSLASVKKAAEQILSETDRVDVLMNNAGIMGTSPSLTKDGYEIHFGVNHMGHALLTNLLMPLLLRTAKQSEVRVVNVSSGAYEMVDPKIGFDEKLVKTDMAKVSGSGGNLMSRYGTSKLANVLHARGLAKHYPSVTSVSIAPGRVKTTILDNLYAEGQDKFYGYFQKFYDIVIGAKTPYDGAFTQVWAATEPEKARVENGAMYFPVGKKGPGTKLSNDSALVDRFWDFTENELKRLGY</sequence>
<comment type="similarity">
    <text evidence="1">Belongs to the short-chain dehydrogenases/reductases (SDR) family.</text>
</comment>
<evidence type="ECO:0000313" key="5">
    <source>
        <dbReference type="Proteomes" id="UP001309876"/>
    </source>
</evidence>
<dbReference type="AlphaFoldDB" id="A0AAN7YKD3"/>
<keyword evidence="3" id="KW-0560">Oxidoreductase</keyword>
<evidence type="ECO:0000256" key="2">
    <source>
        <dbReference type="ARBA" id="ARBA00022857"/>
    </source>
</evidence>
<keyword evidence="2" id="KW-0521">NADP</keyword>
<organism evidence="4 5">
    <name type="scientific">Lithohypha guttulata</name>
    <dbReference type="NCBI Taxonomy" id="1690604"/>
    <lineage>
        <taxon>Eukaryota</taxon>
        <taxon>Fungi</taxon>
        <taxon>Dikarya</taxon>
        <taxon>Ascomycota</taxon>
        <taxon>Pezizomycotina</taxon>
        <taxon>Eurotiomycetes</taxon>
        <taxon>Chaetothyriomycetidae</taxon>
        <taxon>Chaetothyriales</taxon>
        <taxon>Trichomeriaceae</taxon>
        <taxon>Lithohypha</taxon>
    </lineage>
</organism>
<dbReference type="Proteomes" id="UP001309876">
    <property type="component" value="Unassembled WGS sequence"/>
</dbReference>
<gene>
    <name evidence="4" type="ORF">LTR05_000458</name>
</gene>
<protein>
    <recommendedName>
        <fullName evidence="6">Protochlorophyllide reductase</fullName>
    </recommendedName>
</protein>
<dbReference type="PANTHER" id="PTHR24320:SF282">
    <property type="entry name" value="WW DOMAIN-CONTAINING OXIDOREDUCTASE"/>
    <property type="match status" value="1"/>
</dbReference>
<dbReference type="InterPro" id="IPR002347">
    <property type="entry name" value="SDR_fam"/>
</dbReference>
<dbReference type="Gene3D" id="3.40.50.720">
    <property type="entry name" value="NAD(P)-binding Rossmann-like Domain"/>
    <property type="match status" value="1"/>
</dbReference>
<evidence type="ECO:0000256" key="3">
    <source>
        <dbReference type="ARBA" id="ARBA00023002"/>
    </source>
</evidence>
<dbReference type="PANTHER" id="PTHR24320">
    <property type="entry name" value="RETINOL DEHYDROGENASE"/>
    <property type="match status" value="1"/>
</dbReference>
<dbReference type="InterPro" id="IPR036291">
    <property type="entry name" value="NAD(P)-bd_dom_sf"/>
</dbReference>
<dbReference type="GO" id="GO:0016491">
    <property type="term" value="F:oxidoreductase activity"/>
    <property type="evidence" value="ECO:0007669"/>
    <property type="project" value="UniProtKB-KW"/>
</dbReference>
<accession>A0AAN7YKD3</accession>
<comment type="caution">
    <text evidence="4">The sequence shown here is derived from an EMBL/GenBank/DDBJ whole genome shotgun (WGS) entry which is preliminary data.</text>
</comment>
<dbReference type="Pfam" id="PF00106">
    <property type="entry name" value="adh_short"/>
    <property type="match status" value="1"/>
</dbReference>
<dbReference type="PRINTS" id="PR00081">
    <property type="entry name" value="GDHRDH"/>
</dbReference>
<name>A0AAN7YKD3_9EURO</name>
<dbReference type="EMBL" id="JAVRRJ010000001">
    <property type="protein sequence ID" value="KAK5090286.1"/>
    <property type="molecule type" value="Genomic_DNA"/>
</dbReference>
<evidence type="ECO:0000256" key="1">
    <source>
        <dbReference type="ARBA" id="ARBA00006484"/>
    </source>
</evidence>